<gene>
    <name evidence="2" type="ORF">DVH24_014321</name>
</gene>
<dbReference type="PANTHER" id="PTHR34223:SF51">
    <property type="entry name" value="OS06G0556300 PROTEIN"/>
    <property type="match status" value="1"/>
</dbReference>
<dbReference type="EMBL" id="RDQH01000333">
    <property type="protein sequence ID" value="RXH93745.1"/>
    <property type="molecule type" value="Genomic_DNA"/>
</dbReference>
<organism evidence="2 3">
    <name type="scientific">Malus domestica</name>
    <name type="common">Apple</name>
    <name type="synonym">Pyrus malus</name>
    <dbReference type="NCBI Taxonomy" id="3750"/>
    <lineage>
        <taxon>Eukaryota</taxon>
        <taxon>Viridiplantae</taxon>
        <taxon>Streptophyta</taxon>
        <taxon>Embryophyta</taxon>
        <taxon>Tracheophyta</taxon>
        <taxon>Spermatophyta</taxon>
        <taxon>Magnoliopsida</taxon>
        <taxon>eudicotyledons</taxon>
        <taxon>Gunneridae</taxon>
        <taxon>Pentapetalae</taxon>
        <taxon>rosids</taxon>
        <taxon>fabids</taxon>
        <taxon>Rosales</taxon>
        <taxon>Rosaceae</taxon>
        <taxon>Amygdaloideae</taxon>
        <taxon>Maleae</taxon>
        <taxon>Malus</taxon>
    </lineage>
</organism>
<dbReference type="AlphaFoldDB" id="A0A498JFW8"/>
<dbReference type="InterPro" id="IPR036047">
    <property type="entry name" value="F-box-like_dom_sf"/>
</dbReference>
<dbReference type="SUPFAM" id="SSF52047">
    <property type="entry name" value="RNI-like"/>
    <property type="match status" value="1"/>
</dbReference>
<dbReference type="InterPro" id="IPR053197">
    <property type="entry name" value="F-box_SCFL_complex_component"/>
</dbReference>
<dbReference type="Proteomes" id="UP000290289">
    <property type="component" value="Chromosome 7"/>
</dbReference>
<dbReference type="Gene3D" id="3.80.10.10">
    <property type="entry name" value="Ribonuclease Inhibitor"/>
    <property type="match status" value="1"/>
</dbReference>
<dbReference type="SUPFAM" id="SSF81383">
    <property type="entry name" value="F-box domain"/>
    <property type="match status" value="1"/>
</dbReference>
<dbReference type="PANTHER" id="PTHR34223">
    <property type="entry name" value="OS11G0201299 PROTEIN"/>
    <property type="match status" value="1"/>
</dbReference>
<reference evidence="2 3" key="1">
    <citation type="submission" date="2018-10" db="EMBL/GenBank/DDBJ databases">
        <title>A high-quality apple genome assembly.</title>
        <authorList>
            <person name="Hu J."/>
        </authorList>
    </citation>
    <scope>NUCLEOTIDE SEQUENCE [LARGE SCALE GENOMIC DNA]</scope>
    <source>
        <strain evidence="3">cv. HFTH1</strain>
        <tissue evidence="2">Young leaf</tissue>
    </source>
</reference>
<feature type="domain" description="F-box/LRR-repeat protein 15/At3g58940/PEG3-like LRR" evidence="1">
    <location>
        <begin position="165"/>
        <end position="282"/>
    </location>
</feature>
<dbReference type="InterPro" id="IPR055411">
    <property type="entry name" value="LRR_FXL15/At3g58940/PEG3-like"/>
</dbReference>
<proteinExistence type="predicted"/>
<protein>
    <recommendedName>
        <fullName evidence="1">F-box/LRR-repeat protein 15/At3g58940/PEG3-like LRR domain-containing protein</fullName>
    </recommendedName>
</protein>
<evidence type="ECO:0000313" key="3">
    <source>
        <dbReference type="Proteomes" id="UP000290289"/>
    </source>
</evidence>
<comment type="caution">
    <text evidence="2">The sequence shown here is derived from an EMBL/GenBank/DDBJ whole genome shotgun (WGS) entry which is preliminary data.</text>
</comment>
<name>A0A498JFW8_MALDO</name>
<keyword evidence="3" id="KW-1185">Reference proteome</keyword>
<sequence length="298" mass="34273">MKASKEKSIPLKLKDFSKPKFRITLIYLLFPRDFIAEEELIQLPSVSDLKGFFLEDPTSTIMRCKHQLPVGCHGEGTSSEAGIDRFSDLPEEVAHHILSFVDFKYPIRITTKNKPKHLASLMSSFDGYLHFRGHNRMQRIRIHLSFSTSKNEKKYCDDYSRLLLKWIHNAVRCNVEHLDLNFDHCVTSTFSLPSFILHSQSLRSLLVSLGIINSDVVEGPSLSFSSNLRYLSLCYVKIVDESLFKWISWCCKYLKELHLRSVKGIQDISVESSSLESFPFINHGDVHLSISCEKLENI</sequence>
<evidence type="ECO:0000313" key="2">
    <source>
        <dbReference type="EMBL" id="RXH93745.1"/>
    </source>
</evidence>
<dbReference type="Pfam" id="PF24758">
    <property type="entry name" value="LRR_At5g56370"/>
    <property type="match status" value="1"/>
</dbReference>
<accession>A0A498JFW8</accession>
<dbReference type="InterPro" id="IPR032675">
    <property type="entry name" value="LRR_dom_sf"/>
</dbReference>
<evidence type="ECO:0000259" key="1">
    <source>
        <dbReference type="Pfam" id="PF24758"/>
    </source>
</evidence>